<dbReference type="AlphaFoldDB" id="A0A5E8C492"/>
<gene>
    <name evidence="3" type="ORF">SAPINGB_P006068</name>
</gene>
<accession>A0A5E8C492</accession>
<sequence length="203" mass="21933">MFRTITYSQLLLPLRALQLTLAATCLALQVAIMARETYQVTFSHLDSGRRFVRISATLRLFDAHEIYAAAVSAWGIAHSILAPTGILFVALRNWKALETAAQYRWVSLVLEVVTWAAWLGAAVELVAQAAWVGACSAGTAGVSCSLMRAGTCVTGAAWVAFCISVTLVVVMLFMRDTGADDDTIISVDEEKTSKSSHSSDNEE</sequence>
<keyword evidence="1" id="KW-1133">Transmembrane helix</keyword>
<feature type="transmembrane region" description="Helical" evidence="1">
    <location>
        <begin position="103"/>
        <end position="123"/>
    </location>
</feature>
<dbReference type="RefSeq" id="XP_031856673.1">
    <property type="nucleotide sequence ID" value="XM_032000782.1"/>
</dbReference>
<protein>
    <recommendedName>
        <fullName evidence="5">MARVEL domain-containing protein</fullName>
    </recommendedName>
</protein>
<feature type="transmembrane region" description="Helical" evidence="1">
    <location>
        <begin position="156"/>
        <end position="174"/>
    </location>
</feature>
<proteinExistence type="predicted"/>
<dbReference type="Proteomes" id="UP000398389">
    <property type="component" value="Unassembled WGS sequence"/>
</dbReference>
<evidence type="ECO:0008006" key="5">
    <source>
        <dbReference type="Google" id="ProtNLM"/>
    </source>
</evidence>
<evidence type="ECO:0000256" key="1">
    <source>
        <dbReference type="SAM" id="Phobius"/>
    </source>
</evidence>
<keyword evidence="4" id="KW-1185">Reference proteome</keyword>
<dbReference type="EMBL" id="CABVLU010000005">
    <property type="protein sequence ID" value="VVT58162.1"/>
    <property type="molecule type" value="Genomic_DNA"/>
</dbReference>
<name>A0A5E8C492_9ASCO</name>
<reference evidence="3 4" key="1">
    <citation type="submission" date="2019-09" db="EMBL/GenBank/DDBJ databases">
        <authorList>
            <person name="Brejova B."/>
        </authorList>
    </citation>
    <scope>NUCLEOTIDE SEQUENCE [LARGE SCALE GENOMIC DNA]</scope>
</reference>
<keyword evidence="1" id="KW-0472">Membrane</keyword>
<keyword evidence="1" id="KW-0812">Transmembrane</keyword>
<dbReference type="GeneID" id="43584882"/>
<organism evidence="3 4">
    <name type="scientific">Magnusiomyces paraingens</name>
    <dbReference type="NCBI Taxonomy" id="2606893"/>
    <lineage>
        <taxon>Eukaryota</taxon>
        <taxon>Fungi</taxon>
        <taxon>Dikarya</taxon>
        <taxon>Ascomycota</taxon>
        <taxon>Saccharomycotina</taxon>
        <taxon>Dipodascomycetes</taxon>
        <taxon>Dipodascales</taxon>
        <taxon>Dipodascaceae</taxon>
        <taxon>Magnusiomyces</taxon>
    </lineage>
</organism>
<feature type="transmembrane region" description="Helical" evidence="1">
    <location>
        <begin position="66"/>
        <end position="91"/>
    </location>
</feature>
<feature type="chain" id="PRO_5022898265" description="MARVEL domain-containing protein" evidence="2">
    <location>
        <begin position="23"/>
        <end position="203"/>
    </location>
</feature>
<evidence type="ECO:0000256" key="2">
    <source>
        <dbReference type="SAM" id="SignalP"/>
    </source>
</evidence>
<evidence type="ECO:0000313" key="4">
    <source>
        <dbReference type="Proteomes" id="UP000398389"/>
    </source>
</evidence>
<feature type="signal peptide" evidence="2">
    <location>
        <begin position="1"/>
        <end position="22"/>
    </location>
</feature>
<keyword evidence="2" id="KW-0732">Signal</keyword>
<evidence type="ECO:0000313" key="3">
    <source>
        <dbReference type="EMBL" id="VVT58162.1"/>
    </source>
</evidence>